<keyword evidence="2" id="KW-1185">Reference proteome</keyword>
<gene>
    <name evidence="1" type="ORF">AHIS1636_03190</name>
</gene>
<reference evidence="1 2" key="1">
    <citation type="journal article" date="2023" name="Int. J. Syst. Evol. Microbiol.">
        <title>Arthrobacter mangrovi sp. nov., an actinobacterium isolated from the rhizosphere of a mangrove.</title>
        <authorList>
            <person name="Hamada M."/>
            <person name="Saitou S."/>
            <person name="Enomoto N."/>
            <person name="Nanri K."/>
            <person name="Hidaka K."/>
            <person name="Miura T."/>
            <person name="Tamura T."/>
        </authorList>
    </citation>
    <scope>NUCLEOTIDE SEQUENCE [LARGE SCALE GENOMIC DNA]</scope>
    <source>
        <strain evidence="1 2">NBRC 112813</strain>
    </source>
</reference>
<evidence type="ECO:0000313" key="2">
    <source>
        <dbReference type="Proteomes" id="UP001209654"/>
    </source>
</evidence>
<dbReference type="Proteomes" id="UP001209654">
    <property type="component" value="Unassembled WGS sequence"/>
</dbReference>
<evidence type="ECO:0000313" key="1">
    <source>
        <dbReference type="EMBL" id="GLB65880.1"/>
    </source>
</evidence>
<dbReference type="EMBL" id="BRVS01000001">
    <property type="protein sequence ID" value="GLB65880.1"/>
    <property type="molecule type" value="Genomic_DNA"/>
</dbReference>
<protein>
    <submittedName>
        <fullName evidence="1">Uncharacterized protein</fullName>
    </submittedName>
</protein>
<comment type="caution">
    <text evidence="1">The sequence shown here is derived from an EMBL/GenBank/DDBJ whole genome shotgun (WGS) entry which is preliminary data.</text>
</comment>
<proteinExistence type="predicted"/>
<accession>A0ABQ5MPG9</accession>
<name>A0ABQ5MPG9_9MICC</name>
<sequence>MTRRGLERFAYRLGHGAELLRDRREDLANWGGDRLELIRDGLEQSTRRLGHGAGGFGNGRGDGFDELCYRCRGQGAEFGNRGGDLGRGRSGPGRSVFQFRCGLGRQDTGSSNCVGNGSASCADDVSGGERGAVSPMTGRLCGGLHHPRYRLRAAGIRSGGLRRRRGEKSPA</sequence>
<organism evidence="1 2">
    <name type="scientific">Arthrobacter mangrovi</name>
    <dbReference type="NCBI Taxonomy" id="2966350"/>
    <lineage>
        <taxon>Bacteria</taxon>
        <taxon>Bacillati</taxon>
        <taxon>Actinomycetota</taxon>
        <taxon>Actinomycetes</taxon>
        <taxon>Micrococcales</taxon>
        <taxon>Micrococcaceae</taxon>
        <taxon>Arthrobacter</taxon>
    </lineage>
</organism>